<dbReference type="PANTHER" id="PTHR47976:SF108">
    <property type="entry name" value="G-TYPE LECTIN S-RECEPTOR-LIKE SERINE_THREONINE-PROTEIN KINASE LECRK1"/>
    <property type="match status" value="1"/>
</dbReference>
<evidence type="ECO:0000256" key="15">
    <source>
        <dbReference type="ARBA" id="ARBA00023180"/>
    </source>
</evidence>
<evidence type="ECO:0000256" key="3">
    <source>
        <dbReference type="ARBA" id="ARBA00022536"/>
    </source>
</evidence>
<dbReference type="PROSITE" id="PS00108">
    <property type="entry name" value="PROTEIN_KINASE_ST"/>
    <property type="match status" value="1"/>
</dbReference>
<evidence type="ECO:0000256" key="12">
    <source>
        <dbReference type="ARBA" id="ARBA00023136"/>
    </source>
</evidence>
<comment type="catalytic activity">
    <reaction evidence="17 18">
        <text>L-seryl-[protein] + ATP = O-phospho-L-seryl-[protein] + ADP + H(+)</text>
        <dbReference type="Rhea" id="RHEA:17989"/>
        <dbReference type="Rhea" id="RHEA-COMP:9863"/>
        <dbReference type="Rhea" id="RHEA-COMP:11604"/>
        <dbReference type="ChEBI" id="CHEBI:15378"/>
        <dbReference type="ChEBI" id="CHEBI:29999"/>
        <dbReference type="ChEBI" id="CHEBI:30616"/>
        <dbReference type="ChEBI" id="CHEBI:83421"/>
        <dbReference type="ChEBI" id="CHEBI:456216"/>
        <dbReference type="EC" id="2.7.11.1"/>
    </reaction>
</comment>
<evidence type="ECO:0000256" key="7">
    <source>
        <dbReference type="ARBA" id="ARBA00022734"/>
    </source>
</evidence>
<evidence type="ECO:0000259" key="22">
    <source>
        <dbReference type="PROSITE" id="PS50011"/>
    </source>
</evidence>
<keyword evidence="2 18" id="KW-0723">Serine/threonine-protein kinase</keyword>
<dbReference type="SMART" id="SM00108">
    <property type="entry name" value="B_lectin"/>
    <property type="match status" value="1"/>
</dbReference>
<feature type="domain" description="Protein kinase" evidence="22">
    <location>
        <begin position="508"/>
        <end position="776"/>
    </location>
</feature>
<dbReference type="InterPro" id="IPR024171">
    <property type="entry name" value="SRK-like_kinase"/>
</dbReference>
<feature type="signal peptide" evidence="21">
    <location>
        <begin position="1"/>
        <end position="31"/>
    </location>
</feature>
<dbReference type="InterPro" id="IPR036426">
    <property type="entry name" value="Bulb-type_lectin_dom_sf"/>
</dbReference>
<evidence type="ECO:0000256" key="21">
    <source>
        <dbReference type="SAM" id="SignalP"/>
    </source>
</evidence>
<evidence type="ECO:0000256" key="20">
    <source>
        <dbReference type="SAM" id="Phobius"/>
    </source>
</evidence>
<dbReference type="InterPro" id="IPR008271">
    <property type="entry name" value="Ser/Thr_kinase_AS"/>
</dbReference>
<dbReference type="InterPro" id="IPR001480">
    <property type="entry name" value="Bulb-type_lectin_dom"/>
</dbReference>
<feature type="chain" id="PRO_5040186264" description="Receptor-like serine/threonine-protein kinase" evidence="21">
    <location>
        <begin position="32"/>
        <end position="824"/>
    </location>
</feature>
<dbReference type="GO" id="GO:0030246">
    <property type="term" value="F:carbohydrate binding"/>
    <property type="evidence" value="ECO:0007669"/>
    <property type="project" value="UniProtKB-KW"/>
</dbReference>
<keyword evidence="13" id="KW-1015">Disulfide bond</keyword>
<feature type="transmembrane region" description="Helical" evidence="20">
    <location>
        <begin position="453"/>
        <end position="477"/>
    </location>
</feature>
<comment type="caution">
    <text evidence="24">The sequence shown here is derived from an EMBL/GenBank/DDBJ whole genome shotgun (WGS) entry which is preliminary data.</text>
</comment>
<evidence type="ECO:0000256" key="11">
    <source>
        <dbReference type="ARBA" id="ARBA00022989"/>
    </source>
</evidence>
<dbReference type="Pfam" id="PF01453">
    <property type="entry name" value="B_lectin"/>
    <property type="match status" value="1"/>
</dbReference>
<dbReference type="GO" id="GO:0051707">
    <property type="term" value="P:response to other organism"/>
    <property type="evidence" value="ECO:0007669"/>
    <property type="project" value="UniProtKB-ARBA"/>
</dbReference>
<dbReference type="GO" id="GO:0016020">
    <property type="term" value="C:membrane"/>
    <property type="evidence" value="ECO:0007669"/>
    <property type="project" value="UniProtKB-SubCell"/>
</dbReference>
<keyword evidence="25" id="KW-1185">Reference proteome</keyword>
<evidence type="ECO:0000256" key="8">
    <source>
        <dbReference type="ARBA" id="ARBA00022741"/>
    </source>
</evidence>
<evidence type="ECO:0000259" key="23">
    <source>
        <dbReference type="PROSITE" id="PS50927"/>
    </source>
</evidence>
<dbReference type="PROSITE" id="PS00107">
    <property type="entry name" value="PROTEIN_KINASE_ATP"/>
    <property type="match status" value="1"/>
</dbReference>
<evidence type="ECO:0000256" key="5">
    <source>
        <dbReference type="ARBA" id="ARBA00022692"/>
    </source>
</evidence>
<evidence type="ECO:0000256" key="6">
    <source>
        <dbReference type="ARBA" id="ARBA00022729"/>
    </source>
</evidence>
<evidence type="ECO:0000313" key="24">
    <source>
        <dbReference type="EMBL" id="KAJ1700836.1"/>
    </source>
</evidence>
<dbReference type="GO" id="GO:0005524">
    <property type="term" value="F:ATP binding"/>
    <property type="evidence" value="ECO:0007669"/>
    <property type="project" value="UniProtKB-UniRule"/>
</dbReference>
<dbReference type="AlphaFoldDB" id="A0A9Q0CVC9"/>
<dbReference type="InterPro" id="IPR017441">
    <property type="entry name" value="Protein_kinase_ATP_BS"/>
</dbReference>
<dbReference type="Gene3D" id="2.90.10.10">
    <property type="entry name" value="Bulb-type lectin domain"/>
    <property type="match status" value="2"/>
</dbReference>
<keyword evidence="8 18" id="KW-0547">Nucleotide-binding</keyword>
<evidence type="ECO:0000256" key="16">
    <source>
        <dbReference type="ARBA" id="ARBA00047899"/>
    </source>
</evidence>
<proteinExistence type="inferred from homology"/>
<dbReference type="EC" id="2.7.11.1" evidence="18"/>
<dbReference type="PROSITE" id="PS50927">
    <property type="entry name" value="BULB_LECTIN"/>
    <property type="match status" value="1"/>
</dbReference>
<dbReference type="Proteomes" id="UP001151287">
    <property type="component" value="Unassembled WGS sequence"/>
</dbReference>
<dbReference type="Pfam" id="PF00069">
    <property type="entry name" value="Pkinase"/>
    <property type="match status" value="1"/>
</dbReference>
<comment type="similarity">
    <text evidence="18">Belongs to the protein kinase superfamily. Ser/Thr protein kinase family.</text>
</comment>
<dbReference type="SMART" id="SM00220">
    <property type="entry name" value="S_TKc"/>
    <property type="match status" value="1"/>
</dbReference>
<dbReference type="SUPFAM" id="SSF51110">
    <property type="entry name" value="alpha-D-mannose-specific plant lectins"/>
    <property type="match status" value="1"/>
</dbReference>
<dbReference type="InterPro" id="IPR000719">
    <property type="entry name" value="Prot_kinase_dom"/>
</dbReference>
<dbReference type="GO" id="GO:0004674">
    <property type="term" value="F:protein serine/threonine kinase activity"/>
    <property type="evidence" value="ECO:0007669"/>
    <property type="project" value="UniProtKB-KW"/>
</dbReference>
<dbReference type="SUPFAM" id="SSF56112">
    <property type="entry name" value="Protein kinase-like (PK-like)"/>
    <property type="match status" value="1"/>
</dbReference>
<feature type="binding site" evidence="19">
    <location>
        <position position="539"/>
    </location>
    <ligand>
        <name>ATP</name>
        <dbReference type="ChEBI" id="CHEBI:30616"/>
    </ligand>
</feature>
<evidence type="ECO:0000256" key="19">
    <source>
        <dbReference type="PROSITE-ProRule" id="PRU10141"/>
    </source>
</evidence>
<evidence type="ECO:0000256" key="14">
    <source>
        <dbReference type="ARBA" id="ARBA00023170"/>
    </source>
</evidence>
<keyword evidence="6 21" id="KW-0732">Signal</keyword>
<dbReference type="EMBL" id="JAMQYH010000001">
    <property type="protein sequence ID" value="KAJ1700836.1"/>
    <property type="molecule type" value="Genomic_DNA"/>
</dbReference>
<evidence type="ECO:0000256" key="2">
    <source>
        <dbReference type="ARBA" id="ARBA00022527"/>
    </source>
</evidence>
<keyword evidence="11 20" id="KW-1133">Transmembrane helix</keyword>
<keyword evidence="15" id="KW-0325">Glycoprotein</keyword>
<evidence type="ECO:0000256" key="13">
    <source>
        <dbReference type="ARBA" id="ARBA00023157"/>
    </source>
</evidence>
<comment type="subcellular location">
    <subcellularLocation>
        <location evidence="1">Membrane</location>
        <topology evidence="1">Single-pass type I membrane protein</topology>
    </subcellularLocation>
</comment>
<keyword evidence="3" id="KW-0245">EGF-like domain</keyword>
<evidence type="ECO:0000256" key="4">
    <source>
        <dbReference type="ARBA" id="ARBA00022679"/>
    </source>
</evidence>
<name>A0A9Q0CVC9_9POAL</name>
<keyword evidence="10 18" id="KW-0067">ATP-binding</keyword>
<keyword evidence="9 18" id="KW-0418">Kinase</keyword>
<keyword evidence="12 20" id="KW-0472">Membrane</keyword>
<organism evidence="24 25">
    <name type="scientific">Rhynchospora breviuscula</name>
    <dbReference type="NCBI Taxonomy" id="2022672"/>
    <lineage>
        <taxon>Eukaryota</taxon>
        <taxon>Viridiplantae</taxon>
        <taxon>Streptophyta</taxon>
        <taxon>Embryophyta</taxon>
        <taxon>Tracheophyta</taxon>
        <taxon>Spermatophyta</taxon>
        <taxon>Magnoliopsida</taxon>
        <taxon>Liliopsida</taxon>
        <taxon>Poales</taxon>
        <taxon>Cyperaceae</taxon>
        <taxon>Cyperoideae</taxon>
        <taxon>Rhynchosporeae</taxon>
        <taxon>Rhynchospora</taxon>
    </lineage>
</organism>
<keyword evidence="14" id="KW-0675">Receptor</keyword>
<evidence type="ECO:0000256" key="9">
    <source>
        <dbReference type="ARBA" id="ARBA00022777"/>
    </source>
</evidence>
<evidence type="ECO:0000256" key="17">
    <source>
        <dbReference type="ARBA" id="ARBA00048679"/>
    </source>
</evidence>
<dbReference type="PROSITE" id="PS50011">
    <property type="entry name" value="PROTEIN_KINASE_DOM"/>
    <property type="match status" value="1"/>
</dbReference>
<keyword evidence="7" id="KW-0430">Lectin</keyword>
<accession>A0A9Q0CVC9</accession>
<dbReference type="Gene3D" id="3.30.200.20">
    <property type="entry name" value="Phosphorylase Kinase, domain 1"/>
    <property type="match status" value="1"/>
</dbReference>
<evidence type="ECO:0000256" key="18">
    <source>
        <dbReference type="PIRNR" id="PIRNR000641"/>
    </source>
</evidence>
<feature type="domain" description="Bulb-type lectin" evidence="23">
    <location>
        <begin position="38"/>
        <end position="160"/>
    </location>
</feature>
<keyword evidence="4 18" id="KW-0808">Transferase</keyword>
<dbReference type="FunFam" id="3.30.200.20:FF:000059">
    <property type="entry name" value="S-receptor-like serine/threonine-protein kinase"/>
    <property type="match status" value="1"/>
</dbReference>
<sequence length="824" mass="91867">MKKLLFLPHDHQVSLLSFLVLLLASLPLTAAQTYMNLTRGGIGLSSSGPNSFLTSPAGDFAFGFRAYNSDESLFLLAIWFNAAFPKHISWFAMSGENPILAPKNSKLLLNQDGFLTLISSNGSQLWSPDHPHDANVATLLDSGNFIICQFNCNATSPPIWQSFLNLTDTIVPGQNLSNGQQLWSRLTDSNFSQGRFTLFIESTDASLALYPVNPFLSTKDKYPAIWAIFGTPNCTQLAFNSNGSLYCPPSPQLTVIPFVALSPHDYYLHATLDPDGLFRIYAYPKRTNAAGWQVIGINIADGCNMWSSNSHGVGVCGVNGLCNTSSRNQTRLECKCPPNFSYLDPDNIYLGCKSDLEAQQYLSDTPEATEFEFSELWNTDWKNEDYEWYKYMDEVQCKENCLKDYSCAVAQYDAYGCYKKSLPLRFGISGTDVDKKTFIKVRKNNPKNIRRKLFLVGSAILLGIACILLVVVVLLIAHLRHTYKKSPMDMSRPNLKEFTYKELMCATKNFEEELGRGSFGVVYKGLLPSDPPTAIAVKKLQLLNDGEREFESEVHSIGQIRHNNLVKLIGFCDEGSNRMLIYEYMSKGSLSNFIRVGGERLDWDVRAKVALGIAKGLQYLHEDCNPPVLHCDIKPANILLDDKFVAKISDFGVSKLLVADRTRTTTFCRGTPGYMAPEWTRGEQITSKVDVYSFGVLLLEIIFCRVGIVQQTVNDIWTDKMNDVLEQLKEQLVNDMGNAGDKANIQIMQKFVEVAVACLQVDPSVRPTMRDVAYLLACAIPVPTPASTNTISTPGTSNNMPTPGQRMTLYIDQSSQRDINTQTN</sequence>
<dbReference type="PIRSF" id="PIRSF000641">
    <property type="entry name" value="SRK"/>
    <property type="match status" value="1"/>
</dbReference>
<dbReference type="InterPro" id="IPR011009">
    <property type="entry name" value="Kinase-like_dom_sf"/>
</dbReference>
<dbReference type="OrthoDB" id="2803896at2759"/>
<evidence type="ECO:0000313" key="25">
    <source>
        <dbReference type="Proteomes" id="UP001151287"/>
    </source>
</evidence>
<protein>
    <recommendedName>
        <fullName evidence="18">Receptor-like serine/threonine-protein kinase</fullName>
        <ecNumber evidence="18">2.7.11.1</ecNumber>
    </recommendedName>
</protein>
<evidence type="ECO:0000256" key="10">
    <source>
        <dbReference type="ARBA" id="ARBA00022840"/>
    </source>
</evidence>
<dbReference type="InterPro" id="IPR051343">
    <property type="entry name" value="G-type_lectin_kinases/EP1-like"/>
</dbReference>
<dbReference type="PANTHER" id="PTHR47976">
    <property type="entry name" value="G-TYPE LECTIN S-RECEPTOR-LIKE SERINE/THREONINE-PROTEIN KINASE SD2-5"/>
    <property type="match status" value="1"/>
</dbReference>
<keyword evidence="5 20" id="KW-0812">Transmembrane</keyword>
<evidence type="ECO:0000256" key="1">
    <source>
        <dbReference type="ARBA" id="ARBA00004479"/>
    </source>
</evidence>
<dbReference type="Gene3D" id="1.10.510.10">
    <property type="entry name" value="Transferase(Phosphotransferase) domain 1"/>
    <property type="match status" value="1"/>
</dbReference>
<gene>
    <name evidence="24" type="ORF">LUZ63_000615</name>
</gene>
<comment type="catalytic activity">
    <reaction evidence="16 18">
        <text>L-threonyl-[protein] + ATP = O-phospho-L-threonyl-[protein] + ADP + H(+)</text>
        <dbReference type="Rhea" id="RHEA:46608"/>
        <dbReference type="Rhea" id="RHEA-COMP:11060"/>
        <dbReference type="Rhea" id="RHEA-COMP:11605"/>
        <dbReference type="ChEBI" id="CHEBI:15378"/>
        <dbReference type="ChEBI" id="CHEBI:30013"/>
        <dbReference type="ChEBI" id="CHEBI:30616"/>
        <dbReference type="ChEBI" id="CHEBI:61977"/>
        <dbReference type="ChEBI" id="CHEBI:456216"/>
        <dbReference type="EC" id="2.7.11.1"/>
    </reaction>
</comment>
<dbReference type="FunFam" id="1.10.510.10:FF:000537">
    <property type="entry name" value="Putative receptor-like protein kinase"/>
    <property type="match status" value="1"/>
</dbReference>
<reference evidence="24" key="1">
    <citation type="journal article" date="2022" name="Cell">
        <title>Repeat-based holocentromeres influence genome architecture and karyotype evolution.</title>
        <authorList>
            <person name="Hofstatter P.G."/>
            <person name="Thangavel G."/>
            <person name="Lux T."/>
            <person name="Neumann P."/>
            <person name="Vondrak T."/>
            <person name="Novak P."/>
            <person name="Zhang M."/>
            <person name="Costa L."/>
            <person name="Castellani M."/>
            <person name="Scott A."/>
            <person name="Toegelov H."/>
            <person name="Fuchs J."/>
            <person name="Mata-Sucre Y."/>
            <person name="Dias Y."/>
            <person name="Vanzela A.L.L."/>
            <person name="Huettel B."/>
            <person name="Almeida C.C.S."/>
            <person name="Simkova H."/>
            <person name="Souza G."/>
            <person name="Pedrosa-Harand A."/>
            <person name="Macas J."/>
            <person name="Mayer K.F.X."/>
            <person name="Houben A."/>
            <person name="Marques A."/>
        </authorList>
    </citation>
    <scope>NUCLEOTIDE SEQUENCE</scope>
    <source>
        <strain evidence="24">RhyBre1mFocal</strain>
    </source>
</reference>